<reference evidence="2" key="1">
    <citation type="journal article" date="2014" name="Front. Microbiol.">
        <title>High frequency of phylogenetically diverse reductive dehalogenase-homologous genes in deep subseafloor sedimentary metagenomes.</title>
        <authorList>
            <person name="Kawai M."/>
            <person name="Futagami T."/>
            <person name="Toyoda A."/>
            <person name="Takaki Y."/>
            <person name="Nishi S."/>
            <person name="Hori S."/>
            <person name="Arai W."/>
            <person name="Tsubouchi T."/>
            <person name="Morono Y."/>
            <person name="Uchiyama I."/>
            <person name="Ito T."/>
            <person name="Fujiyama A."/>
            <person name="Inagaki F."/>
            <person name="Takami H."/>
        </authorList>
    </citation>
    <scope>NUCLEOTIDE SEQUENCE</scope>
    <source>
        <strain evidence="2">Expedition CK06-06</strain>
    </source>
</reference>
<dbReference type="Pfam" id="PF02515">
    <property type="entry name" value="CoA_transf_3"/>
    <property type="match status" value="1"/>
</dbReference>
<dbReference type="InterPro" id="IPR050483">
    <property type="entry name" value="CoA-transferase_III_domain"/>
</dbReference>
<dbReference type="SUPFAM" id="SSF89796">
    <property type="entry name" value="CoA-transferase family III (CaiB/BaiF)"/>
    <property type="match status" value="1"/>
</dbReference>
<evidence type="ECO:0000256" key="1">
    <source>
        <dbReference type="ARBA" id="ARBA00022679"/>
    </source>
</evidence>
<dbReference type="GO" id="GO:0008410">
    <property type="term" value="F:CoA-transferase activity"/>
    <property type="evidence" value="ECO:0007669"/>
    <property type="project" value="TreeGrafter"/>
</dbReference>
<proteinExistence type="predicted"/>
<accession>X1F689</accession>
<dbReference type="PANTHER" id="PTHR48207">
    <property type="entry name" value="SUCCINATE--HYDROXYMETHYLGLUTARATE COA-TRANSFERASE"/>
    <property type="match status" value="1"/>
</dbReference>
<protein>
    <recommendedName>
        <fullName evidence="3">CoA transferase</fullName>
    </recommendedName>
</protein>
<gene>
    <name evidence="2" type="ORF">S03H2_20937</name>
</gene>
<comment type="caution">
    <text evidence="2">The sequence shown here is derived from an EMBL/GenBank/DDBJ whole genome shotgun (WGS) entry which is preliminary data.</text>
</comment>
<evidence type="ECO:0000313" key="2">
    <source>
        <dbReference type="EMBL" id="GAH41146.1"/>
    </source>
</evidence>
<dbReference type="EMBL" id="BARU01011098">
    <property type="protein sequence ID" value="GAH41146.1"/>
    <property type="molecule type" value="Genomic_DNA"/>
</dbReference>
<dbReference type="InterPro" id="IPR023606">
    <property type="entry name" value="CoA-Trfase_III_dom_1_sf"/>
</dbReference>
<dbReference type="Gene3D" id="3.30.1540.10">
    <property type="entry name" value="formyl-coa transferase, domain 3"/>
    <property type="match status" value="1"/>
</dbReference>
<name>X1F689_9ZZZZ</name>
<sequence length="271" mass="30905">YRNYKGYAINSSAMGGMSLTVGEPGREPLTPPSSLGDYQAGIIAANAIMFALLARDMIGEGQHIDVSQVEAWAVFHTGNVVSAYIYRQQKRIRAGHRTPAPYPYTILPCKDGYVSMIALRGAQWKRFLEIVGNGKVPDWYANDERFKDRRRAGLEYADDLDKLLAPWLMSHTKEEIFALCRQRHVPFAPVRKIDEAVNDEHLNQRDYFTEMEFNGGNEKFKCPGAPFRFSQSRWDLPQPAPSLGQHNYQIYCEQLGYSAEQLAHLRRMNII</sequence>
<dbReference type="InterPro" id="IPR044855">
    <property type="entry name" value="CoA-Trfase_III_dom3_sf"/>
</dbReference>
<dbReference type="PANTHER" id="PTHR48207:SF3">
    <property type="entry name" value="SUCCINATE--HYDROXYMETHYLGLUTARATE COA-TRANSFERASE"/>
    <property type="match status" value="1"/>
</dbReference>
<dbReference type="Gene3D" id="3.40.50.10540">
    <property type="entry name" value="Crotonobetainyl-coa:carnitine coa-transferase, domain 1"/>
    <property type="match status" value="1"/>
</dbReference>
<dbReference type="InterPro" id="IPR003673">
    <property type="entry name" value="CoA-Trfase_fam_III"/>
</dbReference>
<keyword evidence="1" id="KW-0808">Transferase</keyword>
<dbReference type="AlphaFoldDB" id="X1F689"/>
<organism evidence="2">
    <name type="scientific">marine sediment metagenome</name>
    <dbReference type="NCBI Taxonomy" id="412755"/>
    <lineage>
        <taxon>unclassified sequences</taxon>
        <taxon>metagenomes</taxon>
        <taxon>ecological metagenomes</taxon>
    </lineage>
</organism>
<evidence type="ECO:0008006" key="3">
    <source>
        <dbReference type="Google" id="ProtNLM"/>
    </source>
</evidence>
<feature type="non-terminal residue" evidence="2">
    <location>
        <position position="1"/>
    </location>
</feature>